<comment type="caution">
    <text evidence="1">The sequence shown here is derived from an EMBL/GenBank/DDBJ whole genome shotgun (WGS) entry which is preliminary data.</text>
</comment>
<reference evidence="1 2" key="1">
    <citation type="submission" date="2010-12" db="EMBL/GenBank/DDBJ databases">
        <authorList>
            <person name="Muzny D."/>
            <person name="Qin X."/>
            <person name="Deng J."/>
            <person name="Jiang H."/>
            <person name="Liu Y."/>
            <person name="Qu J."/>
            <person name="Song X.-Z."/>
            <person name="Zhang L."/>
            <person name="Thornton R."/>
            <person name="Coyle M."/>
            <person name="Francisco L."/>
            <person name="Jackson L."/>
            <person name="Javaid M."/>
            <person name="Korchina V."/>
            <person name="Kovar C."/>
            <person name="Mata R."/>
            <person name="Mathew T."/>
            <person name="Ngo R."/>
            <person name="Nguyen L."/>
            <person name="Nguyen N."/>
            <person name="Okwuonu G."/>
            <person name="Ongeri F."/>
            <person name="Pham C."/>
            <person name="Simmons D."/>
            <person name="Wilczek-Boney K."/>
            <person name="Hale W."/>
            <person name="Jakkamsetti A."/>
            <person name="Pham P."/>
            <person name="Ruth R."/>
            <person name="San Lucas F."/>
            <person name="Warren J."/>
            <person name="Zhang J."/>
            <person name="Zhao Z."/>
            <person name="Zhou C."/>
            <person name="Zhu D."/>
            <person name="Lee S."/>
            <person name="Bess C."/>
            <person name="Blankenburg K."/>
            <person name="Forbes L."/>
            <person name="Fu Q."/>
            <person name="Gubbala S."/>
            <person name="Hirani K."/>
            <person name="Jayaseelan J.C."/>
            <person name="Lara F."/>
            <person name="Munidasa M."/>
            <person name="Palculict T."/>
            <person name="Patil S."/>
            <person name="Pu L.-L."/>
            <person name="Saada N."/>
            <person name="Tang L."/>
            <person name="Weissenberger G."/>
            <person name="Zhu Y."/>
            <person name="Hemphill L."/>
            <person name="Shang Y."/>
            <person name="Youmans B."/>
            <person name="Ayvaz T."/>
            <person name="Ross M."/>
            <person name="Santibanez J."/>
            <person name="Aqrawi P."/>
            <person name="Gross S."/>
            <person name="Joshi V."/>
            <person name="Fowler G."/>
            <person name="Nazareth L."/>
            <person name="Reid J."/>
            <person name="Worley K."/>
            <person name="Petrosino J."/>
            <person name="Highlander S."/>
            <person name="Gibbs R."/>
        </authorList>
    </citation>
    <scope>NUCLEOTIDE SEQUENCE [LARGE SCALE GENOMIC DNA]</scope>
    <source>
        <strain evidence="1 2">ATCC 23263</strain>
    </source>
</reference>
<dbReference type="AlphaFoldDB" id="E6MH76"/>
<sequence>MTDGNPAAIDLLKKPAERLAFLCCGRQAPGGPGLKPPSYQRRFKPCDAGIKPEAGVLHKERFEGVIGKTRGPEVGPYQIGALRRDQTDGVSAGVSRRAVSRAVFTRASTARQTLFGFCLLS</sequence>
<evidence type="ECO:0000313" key="1">
    <source>
        <dbReference type="EMBL" id="EFV01966.1"/>
    </source>
</evidence>
<keyword evidence="2" id="KW-1185">Reference proteome</keyword>
<accession>E6MH76</accession>
<organism evidence="1 2">
    <name type="scientific">Pseudoramibacter alactolyticus ATCC 23263</name>
    <dbReference type="NCBI Taxonomy" id="887929"/>
    <lineage>
        <taxon>Bacteria</taxon>
        <taxon>Bacillati</taxon>
        <taxon>Bacillota</taxon>
        <taxon>Clostridia</taxon>
        <taxon>Eubacteriales</taxon>
        <taxon>Eubacteriaceae</taxon>
        <taxon>Pseudoramibacter</taxon>
    </lineage>
</organism>
<dbReference type="EMBL" id="AEQN01000016">
    <property type="protein sequence ID" value="EFV01966.1"/>
    <property type="molecule type" value="Genomic_DNA"/>
</dbReference>
<name>E6MH76_9FIRM</name>
<dbReference type="STRING" id="887929.HMP0721_1361"/>
<dbReference type="HOGENOM" id="CLU_2035967_0_0_9"/>
<dbReference type="RefSeq" id="WP_006598783.1">
    <property type="nucleotide sequence ID" value="NZ_GL622359.1"/>
</dbReference>
<evidence type="ECO:0000313" key="2">
    <source>
        <dbReference type="Proteomes" id="UP000004754"/>
    </source>
</evidence>
<protein>
    <submittedName>
        <fullName evidence="1">Uncharacterized protein</fullName>
    </submittedName>
</protein>
<proteinExistence type="predicted"/>
<gene>
    <name evidence="1" type="ORF">HMP0721_1361</name>
</gene>
<dbReference type="Proteomes" id="UP000004754">
    <property type="component" value="Unassembled WGS sequence"/>
</dbReference>